<dbReference type="Pfam" id="PF08541">
    <property type="entry name" value="ACP_syn_III_C"/>
    <property type="match status" value="1"/>
</dbReference>
<feature type="non-terminal residue" evidence="10">
    <location>
        <position position="1"/>
    </location>
</feature>
<evidence type="ECO:0000256" key="1">
    <source>
        <dbReference type="ARBA" id="ARBA00005194"/>
    </source>
</evidence>
<comment type="caution">
    <text evidence="10">The sequence shown here is derived from an EMBL/GenBank/DDBJ whole genome shotgun (WGS) entry which is preliminary data.</text>
</comment>
<dbReference type="PIRSF" id="PIRSF036417">
    <property type="entry name" value="3-ktacl-CoA_syn"/>
    <property type="match status" value="1"/>
</dbReference>
<dbReference type="Gene3D" id="3.40.47.10">
    <property type="match status" value="1"/>
</dbReference>
<keyword evidence="4" id="KW-0808">Transferase</keyword>
<comment type="catalytic activity">
    <reaction evidence="6">
        <text>a very-long-chain acyl-CoA + malonyl-CoA + H(+) = a very-long-chain 3-oxoacyl-CoA + CO2 + CoA</text>
        <dbReference type="Rhea" id="RHEA:32727"/>
        <dbReference type="ChEBI" id="CHEBI:15378"/>
        <dbReference type="ChEBI" id="CHEBI:16526"/>
        <dbReference type="ChEBI" id="CHEBI:57287"/>
        <dbReference type="ChEBI" id="CHEBI:57384"/>
        <dbReference type="ChEBI" id="CHEBI:90725"/>
        <dbReference type="ChEBI" id="CHEBI:90736"/>
        <dbReference type="EC" id="2.3.1.199"/>
    </reaction>
</comment>
<organism evidence="10 11">
    <name type="scientific">Mucuna pruriens</name>
    <name type="common">Velvet bean</name>
    <name type="synonym">Dolichos pruriens</name>
    <dbReference type="NCBI Taxonomy" id="157652"/>
    <lineage>
        <taxon>Eukaryota</taxon>
        <taxon>Viridiplantae</taxon>
        <taxon>Streptophyta</taxon>
        <taxon>Embryophyta</taxon>
        <taxon>Tracheophyta</taxon>
        <taxon>Spermatophyta</taxon>
        <taxon>Magnoliopsida</taxon>
        <taxon>eudicotyledons</taxon>
        <taxon>Gunneridae</taxon>
        <taxon>Pentapetalae</taxon>
        <taxon>rosids</taxon>
        <taxon>fabids</taxon>
        <taxon>Fabales</taxon>
        <taxon>Fabaceae</taxon>
        <taxon>Papilionoideae</taxon>
        <taxon>50 kb inversion clade</taxon>
        <taxon>NPAAA clade</taxon>
        <taxon>indigoferoid/millettioid clade</taxon>
        <taxon>Phaseoleae</taxon>
        <taxon>Mucuna</taxon>
    </lineage>
</organism>
<dbReference type="InterPro" id="IPR013747">
    <property type="entry name" value="ACP_syn_III_C"/>
</dbReference>
<reference evidence="10" key="1">
    <citation type="submission" date="2018-05" db="EMBL/GenBank/DDBJ databases">
        <title>Draft genome of Mucuna pruriens seed.</title>
        <authorList>
            <person name="Nnadi N.E."/>
            <person name="Vos R."/>
            <person name="Hasami M.H."/>
            <person name="Devisetty U.K."/>
            <person name="Aguiy J.C."/>
        </authorList>
    </citation>
    <scope>NUCLEOTIDE SEQUENCE [LARGE SCALE GENOMIC DNA]</scope>
    <source>
        <strain evidence="10">JCA_2017</strain>
    </source>
</reference>
<feature type="domain" description="FAE" evidence="8">
    <location>
        <begin position="80"/>
        <end position="365"/>
    </location>
</feature>
<dbReference type="OrthoDB" id="329835at2759"/>
<keyword evidence="7" id="KW-0812">Transmembrane</keyword>
<dbReference type="STRING" id="157652.A0A371EAU4"/>
<evidence type="ECO:0000256" key="6">
    <source>
        <dbReference type="ARBA" id="ARBA00047375"/>
    </source>
</evidence>
<keyword evidence="7" id="KW-0472">Membrane</keyword>
<dbReference type="CDD" id="cd00831">
    <property type="entry name" value="CHS_like"/>
    <property type="match status" value="1"/>
</dbReference>
<dbReference type="EC" id="2.3.1.199" evidence="3"/>
<comment type="pathway">
    <text evidence="1">Lipid metabolism; fatty acid biosynthesis.</text>
</comment>
<gene>
    <name evidence="10" type="primary">CUT1</name>
    <name evidence="10" type="ORF">CR513_58459</name>
</gene>
<feature type="transmembrane region" description="Helical" evidence="7">
    <location>
        <begin position="38"/>
        <end position="59"/>
    </location>
</feature>
<keyword evidence="5" id="KW-0012">Acyltransferase</keyword>
<evidence type="ECO:0000256" key="5">
    <source>
        <dbReference type="ARBA" id="ARBA00023315"/>
    </source>
</evidence>
<evidence type="ECO:0000256" key="3">
    <source>
        <dbReference type="ARBA" id="ARBA00012307"/>
    </source>
</evidence>
<dbReference type="Pfam" id="PF08392">
    <property type="entry name" value="FAE1_CUT1_RppA"/>
    <property type="match status" value="1"/>
</dbReference>
<protein>
    <recommendedName>
        <fullName evidence="3">very-long-chain 3-oxoacyl-CoA synthase</fullName>
        <ecNumber evidence="3">2.3.1.199</ecNumber>
    </recommendedName>
</protein>
<keyword evidence="7" id="KW-1133">Transmembrane helix</keyword>
<proteinExistence type="inferred from homology"/>
<dbReference type="InterPro" id="IPR012392">
    <property type="entry name" value="3-ktacl-CoA_syn"/>
</dbReference>
<dbReference type="GO" id="GO:0009922">
    <property type="term" value="F:fatty acid elongase activity"/>
    <property type="evidence" value="ECO:0007669"/>
    <property type="project" value="UniProtKB-EC"/>
</dbReference>
<comment type="similarity">
    <text evidence="2">Belongs to the thiolase-like superfamily. Chalcone/stilbene synthases family.</text>
</comment>
<evidence type="ECO:0000313" key="10">
    <source>
        <dbReference type="EMBL" id="RDX63147.1"/>
    </source>
</evidence>
<evidence type="ECO:0000256" key="7">
    <source>
        <dbReference type="SAM" id="Phobius"/>
    </source>
</evidence>
<feature type="domain" description="Beta-ketoacyl-[acyl-carrier-protein] synthase III C-terminal" evidence="9">
    <location>
        <begin position="381"/>
        <end position="462"/>
    </location>
</feature>
<dbReference type="InterPro" id="IPR016039">
    <property type="entry name" value="Thiolase-like"/>
</dbReference>
<evidence type="ECO:0000259" key="9">
    <source>
        <dbReference type="Pfam" id="PF08541"/>
    </source>
</evidence>
<keyword evidence="11" id="KW-1185">Reference proteome</keyword>
<accession>A0A371EAU4</accession>
<evidence type="ECO:0000256" key="2">
    <source>
        <dbReference type="ARBA" id="ARBA00005531"/>
    </source>
</evidence>
<dbReference type="UniPathway" id="UPA00094"/>
<dbReference type="InterPro" id="IPR013601">
    <property type="entry name" value="FAE1_typ3_polyketide_synth"/>
</dbReference>
<dbReference type="Proteomes" id="UP000257109">
    <property type="component" value="Unassembled WGS sequence"/>
</dbReference>
<name>A0A371EAU4_MUCPR</name>
<dbReference type="GO" id="GO:0006633">
    <property type="term" value="P:fatty acid biosynthetic process"/>
    <property type="evidence" value="ECO:0007669"/>
    <property type="project" value="UniProtKB-UniPathway"/>
</dbReference>
<sequence length="524" mass="58839">MKRINNGSFCMVNNYADGPHLSTATPNHLPHNHCRMHLFMPLLLVQIMHVTITAMITQWKPFPTKTMSLSSVQPLLHFLSKPSPIYLVDFSCLKPPNYCRVPFASFLENASMWEFFDSESIAFMGKVLHSSGQSEETCLPPALHYIPPKTHHTESIKEVQMVLFPIMNDLLAKTNISPLDIDILVVNCSGFCPSPSFASILINKYSMRSDIKSYNISGMGCSASALCIDMAQNLLRVHKNSNAIVLSTEILSTGWYSGNEKSKLLINCLFRMGSAAILLSNKKEAKKSAKYRLVRTLRTQRAFDDKAYFSAIREEDSDGKLGVTLKRDLLHVAGETLSSNISILGSEILPLSELFWYGVSVIKKRFVKSEGIYVPNFKTVIQHFCLPCSGRPVIREIGKALKLSEREIEPALMTLHRFGNQSSSSLWYELAYLEAKERVHKGDKIWQLGMGSGPKCSTVVFKCIRPIVGEYNKGPWADCIHQYPILAMDLFNGRRNSISLIQREKQGSQGVIDGTELRFSPPFT</sequence>
<dbReference type="GO" id="GO:0016020">
    <property type="term" value="C:membrane"/>
    <property type="evidence" value="ECO:0007669"/>
    <property type="project" value="InterPro"/>
</dbReference>
<dbReference type="SUPFAM" id="SSF53901">
    <property type="entry name" value="Thiolase-like"/>
    <property type="match status" value="2"/>
</dbReference>
<dbReference type="EMBL" id="QJKJ01015060">
    <property type="protein sequence ID" value="RDX63147.1"/>
    <property type="molecule type" value="Genomic_DNA"/>
</dbReference>
<dbReference type="PANTHER" id="PTHR31561">
    <property type="entry name" value="3-KETOACYL-COA SYNTHASE"/>
    <property type="match status" value="1"/>
</dbReference>
<evidence type="ECO:0000313" key="11">
    <source>
        <dbReference type="Proteomes" id="UP000257109"/>
    </source>
</evidence>
<dbReference type="AlphaFoldDB" id="A0A371EAU4"/>
<evidence type="ECO:0000259" key="8">
    <source>
        <dbReference type="Pfam" id="PF08392"/>
    </source>
</evidence>
<evidence type="ECO:0000256" key="4">
    <source>
        <dbReference type="ARBA" id="ARBA00022679"/>
    </source>
</evidence>